<keyword evidence="2" id="KW-0175">Coiled coil</keyword>
<sequence length="226" mass="23885">AGGTGGAGGISAELEVKKLQELVRKLEQQNEQLRSRSGPLHGPKATKAAPQGPLRELPATHPSPGNGWARQSGLAYVNKNCKSPQPSWICKRYRRPYVFVFTKAGARAAQSGSEDEDGGGSSGGSSSSGSIGNLTLDEVELLDLASLSGEREEDSCSCWFYITVARGNAMLYASPVKAGSTSLSPLQWSRQVLDHPSPQMVAAKRSLAQRLDATMFGEAQPVSPAS</sequence>
<feature type="region of interest" description="Disordered" evidence="3">
    <location>
        <begin position="109"/>
        <end position="131"/>
    </location>
</feature>
<dbReference type="HOGENOM" id="CLU_1227279_0_0_1"/>
<organism evidence="4">
    <name type="scientific">Petromyzon marinus</name>
    <name type="common">Sea lamprey</name>
    <dbReference type="NCBI Taxonomy" id="7757"/>
    <lineage>
        <taxon>Eukaryota</taxon>
        <taxon>Metazoa</taxon>
        <taxon>Chordata</taxon>
        <taxon>Craniata</taxon>
        <taxon>Vertebrata</taxon>
        <taxon>Cyclostomata</taxon>
        <taxon>Hyperoartia</taxon>
        <taxon>Petromyzontiformes</taxon>
        <taxon>Petromyzontidae</taxon>
        <taxon>Petromyzon</taxon>
    </lineage>
</organism>
<dbReference type="AlphaFoldDB" id="S4RCD5"/>
<dbReference type="GO" id="GO:0007020">
    <property type="term" value="P:microtubule nucleation"/>
    <property type="evidence" value="ECO:0007669"/>
    <property type="project" value="TreeGrafter"/>
</dbReference>
<dbReference type="STRING" id="7757.ENSPMAP00000002867"/>
<dbReference type="Pfam" id="PF15301">
    <property type="entry name" value="SLAIN"/>
    <property type="match status" value="1"/>
</dbReference>
<protein>
    <submittedName>
        <fullName evidence="4">Uncharacterized protein</fullName>
    </submittedName>
</protein>
<dbReference type="GeneTree" id="ENSGT00390000017860"/>
<dbReference type="GO" id="GO:0031116">
    <property type="term" value="P:positive regulation of microtubule polymerization"/>
    <property type="evidence" value="ECO:0007669"/>
    <property type="project" value="TreeGrafter"/>
</dbReference>
<evidence type="ECO:0000256" key="1">
    <source>
        <dbReference type="ARBA" id="ARBA00006652"/>
    </source>
</evidence>
<dbReference type="PANTHER" id="PTHR22406:SF7">
    <property type="entry name" value="NASCENT POLYPEPTIDE-ASSOCIATED COMPLEX SUBUNIT ALPHA, MUSCLE-SPECIFIC FORM"/>
    <property type="match status" value="1"/>
</dbReference>
<evidence type="ECO:0000256" key="3">
    <source>
        <dbReference type="SAM" id="MobiDB-lite"/>
    </source>
</evidence>
<dbReference type="Ensembl" id="ENSPMAT00000002881.1">
    <property type="protein sequence ID" value="ENSPMAP00000002867.1"/>
    <property type="gene ID" value="ENSPMAG00000002635.1"/>
</dbReference>
<dbReference type="OMA" id="SWICKRY"/>
<evidence type="ECO:0000313" key="4">
    <source>
        <dbReference type="Ensembl" id="ENSPMAP00000002867.1"/>
    </source>
</evidence>
<feature type="region of interest" description="Disordered" evidence="3">
    <location>
        <begin position="27"/>
        <end position="70"/>
    </location>
</feature>
<name>S4RCD5_PETMA</name>
<dbReference type="GO" id="GO:0031122">
    <property type="term" value="P:cytoplasmic microtubule organization"/>
    <property type="evidence" value="ECO:0007669"/>
    <property type="project" value="TreeGrafter"/>
</dbReference>
<comment type="similarity">
    <text evidence="1">Belongs to the SLAIN motif-containing family.</text>
</comment>
<reference evidence="4" key="2">
    <citation type="submission" date="2025-09" db="UniProtKB">
        <authorList>
            <consortium name="Ensembl"/>
        </authorList>
    </citation>
    <scope>IDENTIFICATION</scope>
</reference>
<accession>S4RCD5</accession>
<dbReference type="InterPro" id="IPR026179">
    <property type="entry name" value="Slain"/>
</dbReference>
<proteinExistence type="inferred from homology"/>
<evidence type="ECO:0000256" key="2">
    <source>
        <dbReference type="ARBA" id="ARBA00023054"/>
    </source>
</evidence>
<reference evidence="4" key="1">
    <citation type="submission" date="2025-08" db="UniProtKB">
        <authorList>
            <consortium name="Ensembl"/>
        </authorList>
    </citation>
    <scope>IDENTIFICATION</scope>
</reference>
<dbReference type="PANTHER" id="PTHR22406">
    <property type="entry name" value="NASCENT POLYPEPTIDE-ASSOCIATED COMPLEX SUBUNIT ALPHA, MUSCLE-SPECIFIC FORM"/>
    <property type="match status" value="1"/>
</dbReference>
<dbReference type="GO" id="GO:0035371">
    <property type="term" value="C:microtubule plus-end"/>
    <property type="evidence" value="ECO:0007669"/>
    <property type="project" value="TreeGrafter"/>
</dbReference>